<dbReference type="RefSeq" id="WP_255178515.1">
    <property type="nucleotide sequence ID" value="NZ_CP101462.1"/>
</dbReference>
<organism evidence="1 2">
    <name type="scientific">Exiguobacterium aurantiacum</name>
    <dbReference type="NCBI Taxonomy" id="33987"/>
    <lineage>
        <taxon>Bacteria</taxon>
        <taxon>Bacillati</taxon>
        <taxon>Bacillota</taxon>
        <taxon>Bacilli</taxon>
        <taxon>Bacillales</taxon>
        <taxon>Bacillales Family XII. Incertae Sedis</taxon>
        <taxon>Exiguobacterium</taxon>
    </lineage>
</organism>
<protein>
    <submittedName>
        <fullName evidence="1">Uncharacterized protein</fullName>
    </submittedName>
</protein>
<sequence>MRFEDLFLYDGMMEVFAFSYDLGPKTLTFNLQLADHPRKRNASFRERLEADEIHPQSEVVNVKLRFEDVIYLEVIDESYVDGVVITMHDQFEGHQIVRYTKSGYLDQLQETRFQLWEFIKPDDARLCHYRIYGMDTVLEIITMSDPTVEAAIGLKCIRRGSPTIYFGGTHYSEQS</sequence>
<evidence type="ECO:0000313" key="2">
    <source>
        <dbReference type="Proteomes" id="UP001060325"/>
    </source>
</evidence>
<name>A0ABY5FRK6_9BACL</name>
<keyword evidence="2" id="KW-1185">Reference proteome</keyword>
<proteinExistence type="predicted"/>
<reference evidence="1" key="1">
    <citation type="submission" date="2022-07" db="EMBL/GenBank/DDBJ databases">
        <title>Complete genome of CX2.</title>
        <authorList>
            <person name="Cao G."/>
        </authorList>
    </citation>
    <scope>NUCLEOTIDE SEQUENCE</scope>
    <source>
        <strain evidence="1">CX2</strain>
    </source>
</reference>
<accession>A0ABY5FRK6</accession>
<dbReference type="EMBL" id="CP101462">
    <property type="protein sequence ID" value="UTT44255.1"/>
    <property type="molecule type" value="Genomic_DNA"/>
</dbReference>
<dbReference type="Proteomes" id="UP001060325">
    <property type="component" value="Chromosome"/>
</dbReference>
<evidence type="ECO:0000313" key="1">
    <source>
        <dbReference type="EMBL" id="UTT44255.1"/>
    </source>
</evidence>
<gene>
    <name evidence="1" type="ORF">NMQ00_07085</name>
</gene>